<dbReference type="HAMAP" id="MF_00523">
    <property type="entry name" value="LpxD"/>
    <property type="match status" value="1"/>
</dbReference>
<dbReference type="PANTHER" id="PTHR43378">
    <property type="entry name" value="UDP-3-O-ACYLGLUCOSAMINE N-ACYLTRANSFERASE"/>
    <property type="match status" value="1"/>
</dbReference>
<protein>
    <recommendedName>
        <fullName evidence="7">UDP-3-O-acylglucosamine N-acyltransferase</fullName>
        <ecNumber evidence="7">2.3.1.191</ecNumber>
    </recommendedName>
</protein>
<dbReference type="InterPro" id="IPR020573">
    <property type="entry name" value="UDP_GlcNAc_AcTrfase_non-rep"/>
</dbReference>
<evidence type="ECO:0000256" key="3">
    <source>
        <dbReference type="ARBA" id="ARBA00022679"/>
    </source>
</evidence>
<dbReference type="Proteomes" id="UP000306585">
    <property type="component" value="Unassembled WGS sequence"/>
</dbReference>
<gene>
    <name evidence="7 9" type="primary">lpxD</name>
    <name evidence="9" type="ORF">FEF65_07490</name>
</gene>
<evidence type="ECO:0000256" key="1">
    <source>
        <dbReference type="ARBA" id="ARBA00022516"/>
    </source>
</evidence>
<dbReference type="GO" id="GO:0009245">
    <property type="term" value="P:lipid A biosynthetic process"/>
    <property type="evidence" value="ECO:0007669"/>
    <property type="project" value="UniProtKB-UniRule"/>
</dbReference>
<dbReference type="NCBIfam" id="TIGR01853">
    <property type="entry name" value="lipid_A_lpxD"/>
    <property type="match status" value="1"/>
</dbReference>
<dbReference type="NCBIfam" id="NF002060">
    <property type="entry name" value="PRK00892.1"/>
    <property type="match status" value="1"/>
</dbReference>
<dbReference type="GO" id="GO:0016410">
    <property type="term" value="F:N-acyltransferase activity"/>
    <property type="evidence" value="ECO:0007669"/>
    <property type="project" value="InterPro"/>
</dbReference>
<dbReference type="GO" id="GO:0103118">
    <property type="term" value="F:UDP-3-O-[(3R)-3-hydroxyacyl]-glucosamine N-acyltransferase activity"/>
    <property type="evidence" value="ECO:0007669"/>
    <property type="project" value="UniProtKB-EC"/>
</dbReference>
<dbReference type="InterPro" id="IPR007691">
    <property type="entry name" value="LpxD"/>
</dbReference>
<feature type="domain" description="UDP-3-O-[3-hydroxymyristoyl] glucosamine N-acyltransferase non-repeat region" evidence="8">
    <location>
        <begin position="27"/>
        <end position="91"/>
    </location>
</feature>
<comment type="pathway">
    <text evidence="7">Bacterial outer membrane biogenesis; LPS lipid A biosynthesis.</text>
</comment>
<proteinExistence type="inferred from homology"/>
<comment type="similarity">
    <text evidence="7">Belongs to the transferase hexapeptide repeat family. LpxD subfamily.</text>
</comment>
<dbReference type="PROSITE" id="PS00101">
    <property type="entry name" value="HEXAPEP_TRANSFERASES"/>
    <property type="match status" value="1"/>
</dbReference>
<keyword evidence="1 7" id="KW-0444">Lipid biosynthesis</keyword>
<comment type="subunit">
    <text evidence="7">Homotrimer.</text>
</comment>
<dbReference type="UniPathway" id="UPA00973"/>
<comment type="catalytic activity">
    <reaction evidence="7">
        <text>a UDP-3-O-[(3R)-3-hydroxyacyl]-alpha-D-glucosamine + a (3R)-hydroxyacyl-[ACP] = a UDP-2-N,3-O-bis[(3R)-3-hydroxyacyl]-alpha-D-glucosamine + holo-[ACP] + H(+)</text>
        <dbReference type="Rhea" id="RHEA:53836"/>
        <dbReference type="Rhea" id="RHEA-COMP:9685"/>
        <dbReference type="Rhea" id="RHEA-COMP:9945"/>
        <dbReference type="ChEBI" id="CHEBI:15378"/>
        <dbReference type="ChEBI" id="CHEBI:64479"/>
        <dbReference type="ChEBI" id="CHEBI:78827"/>
        <dbReference type="ChEBI" id="CHEBI:137740"/>
        <dbReference type="ChEBI" id="CHEBI:137748"/>
        <dbReference type="EC" id="2.3.1.191"/>
    </reaction>
</comment>
<sequence>MSDALTVAEVATITGGVIEGEQAASTRVVTGINTLMDASGEEIAFLSNQRYKKELATTRAAAVLLAHKMPADCDCCVIRVKDPYLAFAQLQRHFHPAAQASGQRHASAVIADDAVLAPDVEVGAGAVIGAGTTIAAGTIIGAGVVIGSQVVIGSFCRLHANSVVMDHCILGHAVILQPGVIIGSDGFGYAWSGDRHLKIPQVGRVILEDDVEIGANTCIDRGAIGDTVIERGVKLDNLVQIAHNVRVGAYTVMASQVGVSGSSHVGKGCQLGGQVGVAGHLHIGDGCRLAGQTGVMSDLEAKGTYAGSPAMPHRLWLKVSAIMLKLPDIWKALHPR</sequence>
<dbReference type="Gene3D" id="3.40.1390.10">
    <property type="entry name" value="MurE/MurF, N-terminal domain"/>
    <property type="match status" value="1"/>
</dbReference>
<keyword evidence="2 7" id="KW-0441">Lipid A biosynthesis</keyword>
<dbReference type="InterPro" id="IPR011004">
    <property type="entry name" value="Trimer_LpxA-like_sf"/>
</dbReference>
<organism evidence="9 10">
    <name type="scientific">Mariprofundus erugo</name>
    <dbReference type="NCBI Taxonomy" id="2528639"/>
    <lineage>
        <taxon>Bacteria</taxon>
        <taxon>Pseudomonadati</taxon>
        <taxon>Pseudomonadota</taxon>
        <taxon>Candidatius Mariprofundia</taxon>
        <taxon>Mariprofundales</taxon>
        <taxon>Mariprofundaceae</taxon>
        <taxon>Mariprofundus</taxon>
    </lineage>
</organism>
<evidence type="ECO:0000256" key="6">
    <source>
        <dbReference type="ARBA" id="ARBA00023315"/>
    </source>
</evidence>
<dbReference type="PANTHER" id="PTHR43378:SF2">
    <property type="entry name" value="UDP-3-O-ACYLGLUCOSAMINE N-ACYLTRANSFERASE 1, MITOCHONDRIAL-RELATED"/>
    <property type="match status" value="1"/>
</dbReference>
<keyword evidence="6 7" id="KW-0012">Acyltransferase</keyword>
<evidence type="ECO:0000259" key="8">
    <source>
        <dbReference type="Pfam" id="PF04613"/>
    </source>
</evidence>
<feature type="active site" description="Proton acceptor" evidence="7">
    <location>
        <position position="243"/>
    </location>
</feature>
<dbReference type="RefSeq" id="WP_138239185.1">
    <property type="nucleotide sequence ID" value="NZ_VBRY01000006.1"/>
</dbReference>
<reference evidence="9 10" key="1">
    <citation type="journal article" date="2019" name="Appl. Environ. Microbiol.">
        <title>Environmental Evidence and Genomic Insight of Iron-oxidizing Bacteria Preference Towards More Corrosion Resistant Stainless Steel at Higher Salinities.</title>
        <authorList>
            <person name="Garrison C.E."/>
            <person name="Price K.A."/>
            <person name="Field E.K."/>
        </authorList>
    </citation>
    <scope>NUCLEOTIDE SEQUENCE [LARGE SCALE GENOMIC DNA]</scope>
    <source>
        <strain evidence="9 10">P3</strain>
    </source>
</reference>
<accession>A0A5R9GQR0</accession>
<evidence type="ECO:0000256" key="7">
    <source>
        <dbReference type="HAMAP-Rule" id="MF_00523"/>
    </source>
</evidence>
<evidence type="ECO:0000256" key="2">
    <source>
        <dbReference type="ARBA" id="ARBA00022556"/>
    </source>
</evidence>
<keyword evidence="5 7" id="KW-0443">Lipid metabolism</keyword>
<dbReference type="CDD" id="cd03352">
    <property type="entry name" value="LbH_LpxD"/>
    <property type="match status" value="1"/>
</dbReference>
<dbReference type="AlphaFoldDB" id="A0A5R9GQR0"/>
<dbReference type="GO" id="GO:0016020">
    <property type="term" value="C:membrane"/>
    <property type="evidence" value="ECO:0007669"/>
    <property type="project" value="GOC"/>
</dbReference>
<dbReference type="Pfam" id="PF04613">
    <property type="entry name" value="LpxD"/>
    <property type="match status" value="1"/>
</dbReference>
<name>A0A5R9GQR0_9PROT</name>
<keyword evidence="4 7" id="KW-0677">Repeat</keyword>
<dbReference type="EC" id="2.3.1.191" evidence="7"/>
<dbReference type="InterPro" id="IPR018357">
    <property type="entry name" value="Hexapep_transf_CS"/>
</dbReference>
<dbReference type="EMBL" id="VBRY01000006">
    <property type="protein sequence ID" value="TLS67269.1"/>
    <property type="molecule type" value="Genomic_DNA"/>
</dbReference>
<evidence type="ECO:0000313" key="10">
    <source>
        <dbReference type="Proteomes" id="UP000306585"/>
    </source>
</evidence>
<dbReference type="Gene3D" id="2.160.10.10">
    <property type="entry name" value="Hexapeptide repeat proteins"/>
    <property type="match status" value="1"/>
</dbReference>
<comment type="caution">
    <text evidence="9">The sequence shown here is derived from an EMBL/GenBank/DDBJ whole genome shotgun (WGS) entry which is preliminary data.</text>
</comment>
<comment type="function">
    <text evidence="7">Catalyzes the N-acylation of UDP-3-O-acylglucosamine using 3-hydroxyacyl-ACP as the acyl donor. Is involved in the biosynthesis of lipid A, a phosphorylated glycolipid that anchors the lipopolysaccharide to the outer membrane of the cell.</text>
</comment>
<evidence type="ECO:0000256" key="4">
    <source>
        <dbReference type="ARBA" id="ARBA00022737"/>
    </source>
</evidence>
<keyword evidence="3 7" id="KW-0808">Transferase</keyword>
<evidence type="ECO:0000256" key="5">
    <source>
        <dbReference type="ARBA" id="ARBA00023098"/>
    </source>
</evidence>
<evidence type="ECO:0000313" key="9">
    <source>
        <dbReference type="EMBL" id="TLS67269.1"/>
    </source>
</evidence>
<dbReference type="SUPFAM" id="SSF51161">
    <property type="entry name" value="Trimeric LpxA-like enzymes"/>
    <property type="match status" value="1"/>
</dbReference>
<keyword evidence="10" id="KW-1185">Reference proteome</keyword>